<organism evidence="11 12">
    <name type="scientific">Sanghuangporus baumii</name>
    <name type="common">Phellinus baumii</name>
    <dbReference type="NCBI Taxonomy" id="108892"/>
    <lineage>
        <taxon>Eukaryota</taxon>
        <taxon>Fungi</taxon>
        <taxon>Dikarya</taxon>
        <taxon>Basidiomycota</taxon>
        <taxon>Agaricomycotina</taxon>
        <taxon>Agaricomycetes</taxon>
        <taxon>Hymenochaetales</taxon>
        <taxon>Hymenochaetaceae</taxon>
        <taxon>Sanghuangporus</taxon>
    </lineage>
</organism>
<feature type="domain" description="Plastocyanin-like" evidence="9">
    <location>
        <begin position="354"/>
        <end position="473"/>
    </location>
</feature>
<evidence type="ECO:0000313" key="12">
    <source>
        <dbReference type="Proteomes" id="UP000757232"/>
    </source>
</evidence>
<keyword evidence="7" id="KW-0732">Signal</keyword>
<name>A0A9Q5HX76_SANBA</name>
<evidence type="ECO:0000259" key="10">
    <source>
        <dbReference type="Pfam" id="PF07732"/>
    </source>
</evidence>
<dbReference type="InterPro" id="IPR001117">
    <property type="entry name" value="Cu-oxidase_2nd"/>
</dbReference>
<evidence type="ECO:0000256" key="7">
    <source>
        <dbReference type="SAM" id="SignalP"/>
    </source>
</evidence>
<feature type="signal peptide" evidence="7">
    <location>
        <begin position="1"/>
        <end position="21"/>
    </location>
</feature>
<evidence type="ECO:0000256" key="1">
    <source>
        <dbReference type="ARBA" id="ARBA00010609"/>
    </source>
</evidence>
<dbReference type="PANTHER" id="PTHR11709">
    <property type="entry name" value="MULTI-COPPER OXIDASE"/>
    <property type="match status" value="1"/>
</dbReference>
<evidence type="ECO:0000256" key="5">
    <source>
        <dbReference type="ARBA" id="ARBA00023157"/>
    </source>
</evidence>
<keyword evidence="6" id="KW-0325">Glycoprotein</keyword>
<dbReference type="Pfam" id="PF00394">
    <property type="entry name" value="Cu-oxidase"/>
    <property type="match status" value="1"/>
</dbReference>
<feature type="chain" id="PRO_5040270428" evidence="7">
    <location>
        <begin position="22"/>
        <end position="503"/>
    </location>
</feature>
<evidence type="ECO:0000259" key="9">
    <source>
        <dbReference type="Pfam" id="PF07731"/>
    </source>
</evidence>
<dbReference type="InterPro" id="IPR002355">
    <property type="entry name" value="Cu_oxidase_Cu_BS"/>
</dbReference>
<gene>
    <name evidence="11" type="ORF">A7U60_g5198</name>
</gene>
<reference evidence="11" key="1">
    <citation type="submission" date="2016-06" db="EMBL/GenBank/DDBJ databases">
        <title>Draft Genome sequence of the fungus Inonotus baumii.</title>
        <authorList>
            <person name="Zhu H."/>
            <person name="Lin W."/>
        </authorList>
    </citation>
    <scope>NUCLEOTIDE SEQUENCE</scope>
    <source>
        <strain evidence="11">821</strain>
    </source>
</reference>
<dbReference type="Gene3D" id="2.60.40.420">
    <property type="entry name" value="Cupredoxins - blue copper proteins"/>
    <property type="match status" value="3"/>
</dbReference>
<dbReference type="Pfam" id="PF07732">
    <property type="entry name" value="Cu-oxidase_3"/>
    <property type="match status" value="1"/>
</dbReference>
<dbReference type="PROSITE" id="PS00079">
    <property type="entry name" value="MULTICOPPER_OXIDASE1"/>
    <property type="match status" value="2"/>
</dbReference>
<feature type="domain" description="Plastocyanin-like" evidence="8">
    <location>
        <begin position="156"/>
        <end position="291"/>
    </location>
</feature>
<dbReference type="Pfam" id="PF07731">
    <property type="entry name" value="Cu-oxidase_2"/>
    <property type="match status" value="1"/>
</dbReference>
<dbReference type="InterPro" id="IPR011707">
    <property type="entry name" value="Cu-oxidase-like_N"/>
</dbReference>
<dbReference type="AlphaFoldDB" id="A0A9Q5HX76"/>
<dbReference type="GO" id="GO:0016491">
    <property type="term" value="F:oxidoreductase activity"/>
    <property type="evidence" value="ECO:0007669"/>
    <property type="project" value="UniProtKB-KW"/>
</dbReference>
<evidence type="ECO:0000256" key="3">
    <source>
        <dbReference type="ARBA" id="ARBA00023002"/>
    </source>
</evidence>
<dbReference type="OrthoDB" id="2121828at2759"/>
<sequence length="503" mass="54878">MPPRRVIRALLAIAFCETSFAVTVSRTLTIGNTYFKDMNSPQRATTVDGQMPGPLISATAPNAHFKLNVTDQLTDPTMRRSTSIPHQNQYDGVAFVNQCPIVPEHSFLYNFTVPNQTGTYWYHSHLSTQYCDGLRGPLVIYDPEDPLQHLYDVDDESTVITLADWYHESSAVLFPIPDSTLINGLGRWANATGPPTPLAVVRAQPGKRRVSLVMHELPSGHNLTVIETDGVETQPYTVDSIEIETGQRYSVIVEADKPVSNYWIRATPVRGDGNPTTEGGVNSAILRYDGAPVEEPTSTPVANPVQLNEANVIPLINPGAPGQPFPGGADVNIQMIIGRDPVTGNFSINNSSFIPPSVPVLLQILSGAVSPGSIMPNGTIYSLPANKVIEVSFPGAFPHPMHLHGHNFDVVRVAGNQTYNFANPIRRDVVGVGNFGDNVTLRFETNNPGPWFFHCHIDWHLEAGLAIVFAEDTPDTSASDPVSSKWSKLCPLYDELDPDTALQ</sequence>
<keyword evidence="3" id="KW-0560">Oxidoreductase</keyword>
<dbReference type="InterPro" id="IPR011706">
    <property type="entry name" value="Cu-oxidase_C"/>
</dbReference>
<evidence type="ECO:0000256" key="4">
    <source>
        <dbReference type="ARBA" id="ARBA00023008"/>
    </source>
</evidence>
<dbReference type="SUPFAM" id="SSF49503">
    <property type="entry name" value="Cupredoxins"/>
    <property type="match status" value="3"/>
</dbReference>
<evidence type="ECO:0000256" key="2">
    <source>
        <dbReference type="ARBA" id="ARBA00022723"/>
    </source>
</evidence>
<dbReference type="InterPro" id="IPR033138">
    <property type="entry name" value="Cu_oxidase_CS"/>
</dbReference>
<keyword evidence="12" id="KW-1185">Reference proteome</keyword>
<evidence type="ECO:0000259" key="8">
    <source>
        <dbReference type="Pfam" id="PF00394"/>
    </source>
</evidence>
<dbReference type="PANTHER" id="PTHR11709:SF511">
    <property type="entry name" value="LACCASE"/>
    <property type="match status" value="1"/>
</dbReference>
<dbReference type="PROSITE" id="PS00080">
    <property type="entry name" value="MULTICOPPER_OXIDASE2"/>
    <property type="match status" value="1"/>
</dbReference>
<accession>A0A9Q5HX76</accession>
<comment type="similarity">
    <text evidence="1">Belongs to the multicopper oxidase family.</text>
</comment>
<dbReference type="Proteomes" id="UP000757232">
    <property type="component" value="Unassembled WGS sequence"/>
</dbReference>
<protein>
    <submittedName>
        <fullName evidence="11">Cu-oxidase-domain-containing protein</fullName>
    </submittedName>
</protein>
<keyword evidence="4" id="KW-0186">Copper</keyword>
<dbReference type="EMBL" id="LNZH02000189">
    <property type="protein sequence ID" value="OCB87672.1"/>
    <property type="molecule type" value="Genomic_DNA"/>
</dbReference>
<dbReference type="CDD" id="cd13903">
    <property type="entry name" value="CuRO_3_Tv-LCC_like"/>
    <property type="match status" value="1"/>
</dbReference>
<evidence type="ECO:0000256" key="6">
    <source>
        <dbReference type="ARBA" id="ARBA00023180"/>
    </source>
</evidence>
<dbReference type="FunFam" id="2.60.40.420:FF:000045">
    <property type="entry name" value="Laccase 2"/>
    <property type="match status" value="1"/>
</dbReference>
<comment type="caution">
    <text evidence="11">The sequence shown here is derived from an EMBL/GenBank/DDBJ whole genome shotgun (WGS) entry which is preliminary data.</text>
</comment>
<evidence type="ECO:0000313" key="11">
    <source>
        <dbReference type="EMBL" id="OCB87672.1"/>
    </source>
</evidence>
<feature type="domain" description="Plastocyanin-like" evidence="10">
    <location>
        <begin position="37"/>
        <end position="144"/>
    </location>
</feature>
<proteinExistence type="inferred from homology"/>
<dbReference type="GO" id="GO:0005507">
    <property type="term" value="F:copper ion binding"/>
    <property type="evidence" value="ECO:0007669"/>
    <property type="project" value="InterPro"/>
</dbReference>
<dbReference type="InterPro" id="IPR045087">
    <property type="entry name" value="Cu-oxidase_fam"/>
</dbReference>
<keyword evidence="5" id="KW-1015">Disulfide bond</keyword>
<keyword evidence="2" id="KW-0479">Metal-binding</keyword>
<dbReference type="InterPro" id="IPR008972">
    <property type="entry name" value="Cupredoxin"/>
</dbReference>